<keyword evidence="2" id="KW-1185">Reference proteome</keyword>
<organism evidence="3">
    <name type="scientific">Anisakis simplex</name>
    <name type="common">Herring worm</name>
    <dbReference type="NCBI Taxonomy" id="6269"/>
    <lineage>
        <taxon>Eukaryota</taxon>
        <taxon>Metazoa</taxon>
        <taxon>Ecdysozoa</taxon>
        <taxon>Nematoda</taxon>
        <taxon>Chromadorea</taxon>
        <taxon>Rhabditida</taxon>
        <taxon>Spirurina</taxon>
        <taxon>Ascaridomorpha</taxon>
        <taxon>Ascaridoidea</taxon>
        <taxon>Anisakidae</taxon>
        <taxon>Anisakis</taxon>
        <taxon>Anisakis simplex complex</taxon>
    </lineage>
</organism>
<evidence type="ECO:0000313" key="3">
    <source>
        <dbReference type="WBParaSite" id="ASIM_0001829801-mRNA-1"/>
    </source>
</evidence>
<evidence type="ECO:0000313" key="1">
    <source>
        <dbReference type="EMBL" id="VDK61144.1"/>
    </source>
</evidence>
<gene>
    <name evidence="1" type="ORF">ASIM_LOCUS17699</name>
</gene>
<dbReference type="AlphaFoldDB" id="A0A0M3KBF1"/>
<dbReference type="WBParaSite" id="ASIM_0001829801-mRNA-1">
    <property type="protein sequence ID" value="ASIM_0001829801-mRNA-1"/>
    <property type="gene ID" value="ASIM_0001829801"/>
</dbReference>
<reference evidence="3" key="1">
    <citation type="submission" date="2017-02" db="UniProtKB">
        <authorList>
            <consortium name="WormBaseParasite"/>
        </authorList>
    </citation>
    <scope>IDENTIFICATION</scope>
</reference>
<name>A0A0M3KBF1_ANISI</name>
<protein>
    <submittedName>
        <fullName evidence="3">RRM domain-containing protein</fullName>
    </submittedName>
</protein>
<sequence>MSSRGRDKTGGNTEPMPFVRKFGAAAAAAAASGESTASSGATDNKSSAIESGQFSVNHLQIHDDCECGSPRGYMFVYFSTTWEKLRAKLLSL</sequence>
<accession>A0A0M3KBF1</accession>
<evidence type="ECO:0000313" key="2">
    <source>
        <dbReference type="Proteomes" id="UP000267096"/>
    </source>
</evidence>
<dbReference type="EMBL" id="UYRR01034465">
    <property type="protein sequence ID" value="VDK61144.1"/>
    <property type="molecule type" value="Genomic_DNA"/>
</dbReference>
<dbReference type="Proteomes" id="UP000267096">
    <property type="component" value="Unassembled WGS sequence"/>
</dbReference>
<proteinExistence type="predicted"/>
<reference evidence="1 2" key="2">
    <citation type="submission" date="2018-11" db="EMBL/GenBank/DDBJ databases">
        <authorList>
            <consortium name="Pathogen Informatics"/>
        </authorList>
    </citation>
    <scope>NUCLEOTIDE SEQUENCE [LARGE SCALE GENOMIC DNA]</scope>
</reference>